<dbReference type="Proteomes" id="UP001241377">
    <property type="component" value="Unassembled WGS sequence"/>
</dbReference>
<protein>
    <submittedName>
        <fullName evidence="1">Uncharacterized protein</fullName>
    </submittedName>
</protein>
<keyword evidence="2" id="KW-1185">Reference proteome</keyword>
<accession>A0ACC2VEJ6</accession>
<proteinExistence type="predicted"/>
<dbReference type="EMBL" id="JASBWR010000085">
    <property type="protein sequence ID" value="KAJ9097491.1"/>
    <property type="molecule type" value="Genomic_DNA"/>
</dbReference>
<comment type="caution">
    <text evidence="1">The sequence shown here is derived from an EMBL/GenBank/DDBJ whole genome shotgun (WGS) entry which is preliminary data.</text>
</comment>
<evidence type="ECO:0000313" key="2">
    <source>
        <dbReference type="Proteomes" id="UP001241377"/>
    </source>
</evidence>
<evidence type="ECO:0000313" key="1">
    <source>
        <dbReference type="EMBL" id="KAJ9097491.1"/>
    </source>
</evidence>
<organism evidence="1 2">
    <name type="scientific">Naganishia cerealis</name>
    <dbReference type="NCBI Taxonomy" id="610337"/>
    <lineage>
        <taxon>Eukaryota</taxon>
        <taxon>Fungi</taxon>
        <taxon>Dikarya</taxon>
        <taxon>Basidiomycota</taxon>
        <taxon>Agaricomycotina</taxon>
        <taxon>Tremellomycetes</taxon>
        <taxon>Filobasidiales</taxon>
        <taxon>Filobasidiaceae</taxon>
        <taxon>Naganishia</taxon>
    </lineage>
</organism>
<gene>
    <name evidence="1" type="ORF">QFC19_006763</name>
</gene>
<reference evidence="1" key="1">
    <citation type="submission" date="2023-04" db="EMBL/GenBank/DDBJ databases">
        <title>Draft Genome sequencing of Naganishia species isolated from polar environments using Oxford Nanopore Technology.</title>
        <authorList>
            <person name="Leo P."/>
            <person name="Venkateswaran K."/>
        </authorList>
    </citation>
    <scope>NUCLEOTIDE SEQUENCE</scope>
    <source>
        <strain evidence="1">MNA-CCFEE 5261</strain>
    </source>
</reference>
<sequence length="288" mass="31636">MAPTTIDRPASGVDRSTTGTLSVLSSERDAEEQEMITISGATIKDIAELVILLIKLSKKIYHFTCATSPEMTEEKMKEEYTQYASMSYFIEGSLELFPSIKDYIKDPWIQVSPVLEEVQVYRVGFHMICFVGRDAVQQLEKVGPGVLGPGPYSNLDLHLHSKKDNSLALLARTWRKFERRKEVIQVIDDAIDLHDLDDTMTSHFPGQPQSYSGQDDRSSVPPGGVSTVPPVDGESTSDYTAPLGGVSGELTTNSTPISTNTWEASEADRGTHSSIISGDSTMDQWGVV</sequence>
<name>A0ACC2VEJ6_9TREE</name>